<reference evidence="1" key="1">
    <citation type="submission" date="2022-12" db="EMBL/GenBank/DDBJ databases">
        <authorList>
            <person name="Petersen C."/>
        </authorList>
    </citation>
    <scope>NUCLEOTIDE SEQUENCE</scope>
    <source>
        <strain evidence="1">IBT 16125</strain>
    </source>
</reference>
<gene>
    <name evidence="1" type="ORF">N7458_002768</name>
</gene>
<reference evidence="1" key="2">
    <citation type="journal article" date="2023" name="IMA Fungus">
        <title>Comparative genomic study of the Penicillium genus elucidates a diverse pangenome and 15 lateral gene transfer events.</title>
        <authorList>
            <person name="Petersen C."/>
            <person name="Sorensen T."/>
            <person name="Nielsen M.R."/>
            <person name="Sondergaard T.E."/>
            <person name="Sorensen J.L."/>
            <person name="Fitzpatrick D.A."/>
            <person name="Frisvad J.C."/>
            <person name="Nielsen K.L."/>
        </authorList>
    </citation>
    <scope>NUCLEOTIDE SEQUENCE</scope>
    <source>
        <strain evidence="1">IBT 16125</strain>
    </source>
</reference>
<evidence type="ECO:0000313" key="1">
    <source>
        <dbReference type="EMBL" id="KAJ5461216.1"/>
    </source>
</evidence>
<comment type="caution">
    <text evidence="1">The sequence shown here is derived from an EMBL/GenBank/DDBJ whole genome shotgun (WGS) entry which is preliminary data.</text>
</comment>
<organism evidence="1 2">
    <name type="scientific">Penicillium daleae</name>
    <dbReference type="NCBI Taxonomy" id="63821"/>
    <lineage>
        <taxon>Eukaryota</taxon>
        <taxon>Fungi</taxon>
        <taxon>Dikarya</taxon>
        <taxon>Ascomycota</taxon>
        <taxon>Pezizomycotina</taxon>
        <taxon>Eurotiomycetes</taxon>
        <taxon>Eurotiomycetidae</taxon>
        <taxon>Eurotiales</taxon>
        <taxon>Aspergillaceae</taxon>
        <taxon>Penicillium</taxon>
    </lineage>
</organism>
<dbReference type="RefSeq" id="XP_056770258.1">
    <property type="nucleotide sequence ID" value="XM_056906151.1"/>
</dbReference>
<name>A0AAD6CE83_9EURO</name>
<dbReference type="AlphaFoldDB" id="A0AAD6CE83"/>
<dbReference type="EMBL" id="JAPVEA010000002">
    <property type="protein sequence ID" value="KAJ5461216.1"/>
    <property type="molecule type" value="Genomic_DNA"/>
</dbReference>
<proteinExistence type="predicted"/>
<dbReference type="InterPro" id="IPR051035">
    <property type="entry name" value="Mito_inheritance_9"/>
</dbReference>
<evidence type="ECO:0000313" key="2">
    <source>
        <dbReference type="Proteomes" id="UP001213681"/>
    </source>
</evidence>
<dbReference type="GeneID" id="81596394"/>
<keyword evidence="2" id="KW-1185">Reference proteome</keyword>
<accession>A0AAD6CE83</accession>
<dbReference type="PANTHER" id="PTHR36091">
    <property type="entry name" value="ALTERED INHERITANCE OF MITOCHONDRIA PROTEIN 9, MITOCHONDRIAL"/>
    <property type="match status" value="1"/>
</dbReference>
<sequence length="127" mass="15131">MQKFQQADLFRRRELHYLYVKMTADMNVEHYDALTYDFSTLKRRLFHHASEPWEACAQSEAYEQLQACQDTIGVGYEGWVPIEQYNKAKAYERNLKADTLGAAKTEGERIRIQENWIFDDFCEEDYV</sequence>
<dbReference type="GO" id="GO:0005739">
    <property type="term" value="C:mitochondrion"/>
    <property type="evidence" value="ECO:0007669"/>
    <property type="project" value="TreeGrafter"/>
</dbReference>
<dbReference type="PANTHER" id="PTHR36091:SF2">
    <property type="entry name" value="AMINOGLYCOSIDE PHOSPHOTRANSFERASE DOMAIN-CONTAINING PROTEIN"/>
    <property type="match status" value="1"/>
</dbReference>
<dbReference type="Proteomes" id="UP001213681">
    <property type="component" value="Unassembled WGS sequence"/>
</dbReference>
<protein>
    <submittedName>
        <fullName evidence="1">Uncharacterized protein</fullName>
    </submittedName>
</protein>